<dbReference type="FunFam" id="3.30.160.60:FF:000014">
    <property type="entry name" value="Transcription factor Sp3"/>
    <property type="match status" value="1"/>
</dbReference>
<proteinExistence type="inferred from homology"/>
<keyword evidence="3" id="KW-0677">Repeat</keyword>
<dbReference type="InterPro" id="IPR013087">
    <property type="entry name" value="Znf_C2H2_type"/>
</dbReference>
<comment type="subcellular location">
    <subcellularLocation>
        <location evidence="1">Nucleus</location>
    </subcellularLocation>
</comment>
<dbReference type="InterPro" id="IPR036236">
    <property type="entry name" value="Znf_C2H2_sf"/>
</dbReference>
<dbReference type="GO" id="GO:0000978">
    <property type="term" value="F:RNA polymerase II cis-regulatory region sequence-specific DNA binding"/>
    <property type="evidence" value="ECO:0007669"/>
    <property type="project" value="TreeGrafter"/>
</dbReference>
<reference evidence="16" key="1">
    <citation type="submission" date="2025-08" db="UniProtKB">
        <authorList>
            <consortium name="RefSeq"/>
        </authorList>
    </citation>
    <scope>IDENTIFICATION</scope>
    <source>
        <tissue evidence="16">Sperm</tissue>
    </source>
</reference>
<feature type="domain" description="C2H2-type" evidence="14">
    <location>
        <begin position="649"/>
        <end position="676"/>
    </location>
</feature>
<dbReference type="FunFam" id="3.30.160.60:FF:000061">
    <property type="entry name" value="Transcription factor Sp3"/>
    <property type="match status" value="1"/>
</dbReference>
<dbReference type="SUPFAM" id="SSF57667">
    <property type="entry name" value="beta-beta-alpha zinc fingers"/>
    <property type="match status" value="2"/>
</dbReference>
<feature type="region of interest" description="Disordered" evidence="13">
    <location>
        <begin position="1"/>
        <end position="26"/>
    </location>
</feature>
<feature type="region of interest" description="Disordered" evidence="13">
    <location>
        <begin position="215"/>
        <end position="309"/>
    </location>
</feature>
<evidence type="ECO:0000256" key="7">
    <source>
        <dbReference type="ARBA" id="ARBA00023125"/>
    </source>
</evidence>
<evidence type="ECO:0000256" key="9">
    <source>
        <dbReference type="ARBA" id="ARBA00023163"/>
    </source>
</evidence>
<evidence type="ECO:0000256" key="2">
    <source>
        <dbReference type="ARBA" id="ARBA00022723"/>
    </source>
</evidence>
<keyword evidence="8" id="KW-0010">Activator</keyword>
<keyword evidence="2" id="KW-0479">Metal-binding</keyword>
<dbReference type="PANTHER" id="PTHR23235">
    <property type="entry name" value="KRUEPPEL-LIKE TRANSCRIPTION FACTOR"/>
    <property type="match status" value="1"/>
</dbReference>
<feature type="domain" description="C2H2-type" evidence="14">
    <location>
        <begin position="619"/>
        <end position="648"/>
    </location>
</feature>
<feature type="compositionally biased region" description="Low complexity" evidence="13">
    <location>
        <begin position="285"/>
        <end position="309"/>
    </location>
</feature>
<evidence type="ECO:0000256" key="11">
    <source>
        <dbReference type="ARBA" id="ARBA00038409"/>
    </source>
</evidence>
<dbReference type="PROSITE" id="PS50157">
    <property type="entry name" value="ZINC_FINGER_C2H2_2"/>
    <property type="match status" value="3"/>
</dbReference>
<dbReference type="Pfam" id="PF00096">
    <property type="entry name" value="zf-C2H2"/>
    <property type="match status" value="2"/>
</dbReference>
<keyword evidence="7" id="KW-0238">DNA-binding</keyword>
<feature type="compositionally biased region" description="Low complexity" evidence="13">
    <location>
        <begin position="216"/>
        <end position="244"/>
    </location>
</feature>
<comment type="similarity">
    <text evidence="11">Belongs to the Sp1 C2H2-type zinc-finger protein family.</text>
</comment>
<feature type="compositionally biased region" description="Polar residues" evidence="13">
    <location>
        <begin position="15"/>
        <end position="26"/>
    </location>
</feature>
<keyword evidence="10" id="KW-0539">Nucleus</keyword>
<protein>
    <submittedName>
        <fullName evidence="16">Transcription factor Sp3-like isoform X1</fullName>
    </submittedName>
</protein>
<dbReference type="RefSeq" id="XP_032801564.1">
    <property type="nucleotide sequence ID" value="XM_032945673.1"/>
</dbReference>
<evidence type="ECO:0000256" key="5">
    <source>
        <dbReference type="ARBA" id="ARBA00022833"/>
    </source>
</evidence>
<evidence type="ECO:0000256" key="1">
    <source>
        <dbReference type="ARBA" id="ARBA00004123"/>
    </source>
</evidence>
<evidence type="ECO:0000256" key="3">
    <source>
        <dbReference type="ARBA" id="ARBA00022737"/>
    </source>
</evidence>
<organism evidence="15 16">
    <name type="scientific">Petromyzon marinus</name>
    <name type="common">Sea lamprey</name>
    <dbReference type="NCBI Taxonomy" id="7757"/>
    <lineage>
        <taxon>Eukaryota</taxon>
        <taxon>Metazoa</taxon>
        <taxon>Chordata</taxon>
        <taxon>Craniata</taxon>
        <taxon>Vertebrata</taxon>
        <taxon>Cyclostomata</taxon>
        <taxon>Hyperoartia</taxon>
        <taxon>Petromyzontiformes</taxon>
        <taxon>Petromyzontidae</taxon>
        <taxon>Petromyzon</taxon>
    </lineage>
</organism>
<feature type="compositionally biased region" description="Basic and acidic residues" evidence="13">
    <location>
        <begin position="1"/>
        <end position="12"/>
    </location>
</feature>
<accession>A0AAJ7SLM1</accession>
<evidence type="ECO:0000256" key="4">
    <source>
        <dbReference type="ARBA" id="ARBA00022771"/>
    </source>
</evidence>
<evidence type="ECO:0000256" key="13">
    <source>
        <dbReference type="SAM" id="MobiDB-lite"/>
    </source>
</evidence>
<feature type="domain" description="C2H2-type" evidence="14">
    <location>
        <begin position="589"/>
        <end position="618"/>
    </location>
</feature>
<dbReference type="FunFam" id="3.30.160.60:FF:000026">
    <property type="entry name" value="Transcription factor Sp3"/>
    <property type="match status" value="1"/>
</dbReference>
<dbReference type="GO" id="GO:0000981">
    <property type="term" value="F:DNA-binding transcription factor activity, RNA polymerase II-specific"/>
    <property type="evidence" value="ECO:0007669"/>
    <property type="project" value="TreeGrafter"/>
</dbReference>
<dbReference type="GeneID" id="116938520"/>
<gene>
    <name evidence="16" type="primary">LOC116938520</name>
</gene>
<dbReference type="GO" id="GO:0005634">
    <property type="term" value="C:nucleus"/>
    <property type="evidence" value="ECO:0007669"/>
    <property type="project" value="UniProtKB-SubCell"/>
</dbReference>
<evidence type="ECO:0000256" key="12">
    <source>
        <dbReference type="PROSITE-ProRule" id="PRU00042"/>
    </source>
</evidence>
<dbReference type="GO" id="GO:0008270">
    <property type="term" value="F:zinc ion binding"/>
    <property type="evidence" value="ECO:0007669"/>
    <property type="project" value="UniProtKB-KW"/>
</dbReference>
<dbReference type="SMART" id="SM00355">
    <property type="entry name" value="ZnF_C2H2"/>
    <property type="match status" value="3"/>
</dbReference>
<evidence type="ECO:0000259" key="14">
    <source>
        <dbReference type="PROSITE" id="PS50157"/>
    </source>
</evidence>
<keyword evidence="9" id="KW-0804">Transcription</keyword>
<dbReference type="KEGG" id="pmrn:116938520"/>
<keyword evidence="4 12" id="KW-0863">Zinc-finger</keyword>
<evidence type="ECO:0000313" key="16">
    <source>
        <dbReference type="RefSeq" id="XP_032801564.1"/>
    </source>
</evidence>
<dbReference type="Gene3D" id="3.30.160.60">
    <property type="entry name" value="Classic Zinc Finger"/>
    <property type="match status" value="3"/>
</dbReference>
<evidence type="ECO:0000256" key="6">
    <source>
        <dbReference type="ARBA" id="ARBA00023015"/>
    </source>
</evidence>
<dbReference type="PROSITE" id="PS00028">
    <property type="entry name" value="ZINC_FINGER_C2H2_1"/>
    <property type="match status" value="3"/>
</dbReference>
<evidence type="ECO:0000256" key="8">
    <source>
        <dbReference type="ARBA" id="ARBA00023159"/>
    </source>
</evidence>
<keyword evidence="5" id="KW-0862">Zinc</keyword>
<sequence>MAASLDADKKGDYLQPSNPANKDSQPSPLALLAATCSKIGSPVLQPVELSAAGPAAGTAWQIIAAGPGTATIAKDAAGNLVQLAPASGSGGQQFVLPLQGLSGQAGGTVQYQVVQADGGQQHLVAAPSGGQQQEASGHIHIIPASNQAFITRGSQASIIGTTAAGQNVIHIQPSMQLQGVNLGGQAQMLANLPVNLAGNVTFAMPFASVTPMAAVQQQQQPQQQQTATTTTASASTTTSSSSSTNGVANGGDSAEPGPGGEDTLATEDTPADNSALEQGAEESEAAASPSGASSPLPSTTSTVNGMASSTCSTSAQTQASIAQLVSSQAQGQQYQLASGQAVFQQVQLQQQPGGQAQIIQAFPQQQTFQIDTQGQTIQAQSVPQNIQFQNAVPIVLRVPTLSADGQITYQTIQILPSLPNMQLQSASPQQLTLAPMQTAVMTPVSQAGTAGAQQLTSGTTTCVAMSSPQVTALPSLQTINLSSLGSTGIQVQQIQALPISTTSASTNTGGQHLSQEGSDTKWQLGVEAVTPMSVSALTAEELSQVAAQVSGEQPAEPAKRIRRVACACPNCRDGEGRRSGSEPGKKKQHVCHIPGCSKVYGKTSHLRAHLRWHTGERPFVCGWLFCGKRFTRSDELQRHRRTHTGEKKFPCPHCSKRFMRSDHLSKHIRTHQNKKSGLVGGASNVAVVQSIVTATEVMEMAVSADSDIMAAAGMVNLGHFKQEMGSAGTGVV</sequence>
<evidence type="ECO:0000313" key="15">
    <source>
        <dbReference type="Proteomes" id="UP001318040"/>
    </source>
</evidence>
<keyword evidence="6" id="KW-0805">Transcription regulation</keyword>
<dbReference type="PANTHER" id="PTHR23235:SF165">
    <property type="entry name" value="TRANSCRIPTION FACTOR BTD"/>
    <property type="match status" value="1"/>
</dbReference>
<dbReference type="AlphaFoldDB" id="A0AAJ7SLM1"/>
<name>A0AAJ7SLM1_PETMA</name>
<dbReference type="Proteomes" id="UP001318040">
    <property type="component" value="Chromosome 4"/>
</dbReference>
<keyword evidence="15" id="KW-1185">Reference proteome</keyword>
<evidence type="ECO:0000256" key="10">
    <source>
        <dbReference type="ARBA" id="ARBA00023242"/>
    </source>
</evidence>